<evidence type="ECO:0000256" key="1">
    <source>
        <dbReference type="SAM" id="Phobius"/>
    </source>
</evidence>
<dbReference type="Proteomes" id="UP001642484">
    <property type="component" value="Unassembled WGS sequence"/>
</dbReference>
<evidence type="ECO:0000313" key="2">
    <source>
        <dbReference type="EMBL" id="CAK9021934.1"/>
    </source>
</evidence>
<evidence type="ECO:0000313" key="3">
    <source>
        <dbReference type="Proteomes" id="UP001642484"/>
    </source>
</evidence>
<protein>
    <submittedName>
        <fullName evidence="2">Uncharacterized protein</fullName>
    </submittedName>
</protein>
<gene>
    <name evidence="2" type="ORF">CCMP2556_LOCUS14629</name>
</gene>
<dbReference type="EMBL" id="CAXAMN010007557">
    <property type="protein sequence ID" value="CAK9021934.1"/>
    <property type="molecule type" value="Genomic_DNA"/>
</dbReference>
<comment type="caution">
    <text evidence="2">The sequence shown here is derived from an EMBL/GenBank/DDBJ whole genome shotgun (WGS) entry which is preliminary data.</text>
</comment>
<keyword evidence="3" id="KW-1185">Reference proteome</keyword>
<feature type="transmembrane region" description="Helical" evidence="1">
    <location>
        <begin position="50"/>
        <end position="69"/>
    </location>
</feature>
<name>A0ABP0K5Q7_9DINO</name>
<accession>A0ABP0K5Q7</accession>
<keyword evidence="1" id="KW-1133">Transmembrane helix</keyword>
<organism evidence="2 3">
    <name type="scientific">Durusdinium trenchii</name>
    <dbReference type="NCBI Taxonomy" id="1381693"/>
    <lineage>
        <taxon>Eukaryota</taxon>
        <taxon>Sar</taxon>
        <taxon>Alveolata</taxon>
        <taxon>Dinophyceae</taxon>
        <taxon>Suessiales</taxon>
        <taxon>Symbiodiniaceae</taxon>
        <taxon>Durusdinium</taxon>
    </lineage>
</organism>
<keyword evidence="1" id="KW-0472">Membrane</keyword>
<sequence>MMGPTCESFFKQPARAPRVGYLNICGFFCDKLGSGRRVLLPKIAVRSQNTIVLACISITAWLVVAWPFLMRRSQPSSAAQLQDTRVGKAPGSSSESLVANGLPLEIQRISRHVNPWKVLRFSGVKLLLVLLWS</sequence>
<proteinExistence type="predicted"/>
<reference evidence="2 3" key="1">
    <citation type="submission" date="2024-02" db="EMBL/GenBank/DDBJ databases">
        <authorList>
            <person name="Chen Y."/>
            <person name="Shah S."/>
            <person name="Dougan E. K."/>
            <person name="Thang M."/>
            <person name="Chan C."/>
        </authorList>
    </citation>
    <scope>NUCLEOTIDE SEQUENCE [LARGE SCALE GENOMIC DNA]</scope>
</reference>
<keyword evidence="1" id="KW-0812">Transmembrane</keyword>